<organism evidence="2 3">
    <name type="scientific">Steinernema glaseri</name>
    <dbReference type="NCBI Taxonomy" id="37863"/>
    <lineage>
        <taxon>Eukaryota</taxon>
        <taxon>Metazoa</taxon>
        <taxon>Ecdysozoa</taxon>
        <taxon>Nematoda</taxon>
        <taxon>Chromadorea</taxon>
        <taxon>Rhabditida</taxon>
        <taxon>Tylenchina</taxon>
        <taxon>Panagrolaimomorpha</taxon>
        <taxon>Strongyloidoidea</taxon>
        <taxon>Steinernematidae</taxon>
        <taxon>Steinernema</taxon>
    </lineage>
</organism>
<feature type="chain" id="PRO_5009313590" evidence="1">
    <location>
        <begin position="18"/>
        <end position="372"/>
    </location>
</feature>
<dbReference type="WBParaSite" id="L893_g27356.t1">
    <property type="protein sequence ID" value="L893_g27356.t1"/>
    <property type="gene ID" value="L893_g27356"/>
</dbReference>
<protein>
    <submittedName>
        <fullName evidence="3">Secreted RxLR effector peptide protein</fullName>
    </submittedName>
</protein>
<sequence>MLCFAVASLLLVVTISAAPLVVEKDVRTPPVRKPRELFVQKFEKPERLEPMGDIIPVLHLLMKPGFSDFVNSLTGEDKQTVKLFMSGDLLFVRSQRHALGTEAKGYLNETAHYMHNRVGSKKFLKETPILLARYSSLSTEAKMDLHKNFYKHTKLIELYALYLKAGCFRRSWDPEKIKVPKQASEDDVLQLFKRKQFNGGLELQRWFNGGSELQFQEDALELVALVRFLAHIKILVKHPNIFDLFHNLTDVDKRVIEDYMTSKNFQMKTTAYSDDLSPAVKKLYQEIHNAIDIPSFVDPTSKKFAVQGHKIIRNYEALSFEDKAKFQGTFPTVTRHIDALRLYFKLDSFLDSSPYHQQEMKSNSKVKCVFDS</sequence>
<proteinExistence type="predicted"/>
<evidence type="ECO:0000313" key="3">
    <source>
        <dbReference type="WBParaSite" id="L893_g27356.t1"/>
    </source>
</evidence>
<accession>A0A1I7ZKK6</accession>
<reference evidence="3" key="1">
    <citation type="submission" date="2016-11" db="UniProtKB">
        <authorList>
            <consortium name="WormBaseParasite"/>
        </authorList>
    </citation>
    <scope>IDENTIFICATION</scope>
</reference>
<evidence type="ECO:0000256" key="1">
    <source>
        <dbReference type="SAM" id="SignalP"/>
    </source>
</evidence>
<evidence type="ECO:0000313" key="2">
    <source>
        <dbReference type="Proteomes" id="UP000095287"/>
    </source>
</evidence>
<feature type="signal peptide" evidence="1">
    <location>
        <begin position="1"/>
        <end position="17"/>
    </location>
</feature>
<keyword evidence="2" id="KW-1185">Reference proteome</keyword>
<keyword evidence="1" id="KW-0732">Signal</keyword>
<dbReference type="AlphaFoldDB" id="A0A1I7ZKK6"/>
<dbReference type="Proteomes" id="UP000095287">
    <property type="component" value="Unplaced"/>
</dbReference>
<name>A0A1I7ZKK6_9BILA</name>